<gene>
    <name evidence="2" type="ORF">GALL_256470</name>
</gene>
<feature type="domain" description="HTH cro/C1-type" evidence="1">
    <location>
        <begin position="20"/>
        <end position="60"/>
    </location>
</feature>
<dbReference type="AlphaFoldDB" id="A0A1J5RAV2"/>
<comment type="caution">
    <text evidence="2">The sequence shown here is derived from an EMBL/GenBank/DDBJ whole genome shotgun (WGS) entry which is preliminary data.</text>
</comment>
<dbReference type="GO" id="GO:0003677">
    <property type="term" value="F:DNA binding"/>
    <property type="evidence" value="ECO:0007669"/>
    <property type="project" value="InterPro"/>
</dbReference>
<dbReference type="CDD" id="cd00093">
    <property type="entry name" value="HTH_XRE"/>
    <property type="match status" value="1"/>
</dbReference>
<evidence type="ECO:0000259" key="1">
    <source>
        <dbReference type="Pfam" id="PF01381"/>
    </source>
</evidence>
<protein>
    <recommendedName>
        <fullName evidence="1">HTH cro/C1-type domain-containing protein</fullName>
    </recommendedName>
</protein>
<name>A0A1J5RAV2_9ZZZZ</name>
<organism evidence="2">
    <name type="scientific">mine drainage metagenome</name>
    <dbReference type="NCBI Taxonomy" id="410659"/>
    <lineage>
        <taxon>unclassified sequences</taxon>
        <taxon>metagenomes</taxon>
        <taxon>ecological metagenomes</taxon>
    </lineage>
</organism>
<sequence length="216" mass="24210">MAIKQEYALTRAEFDEALIRLRLNVSEVSRETGISRSYCSEFRNGDRHLRPEHLAKLKDYFESKGLVFEYNSPKHEEPDAEILKAAAETFSPKRMTMQVSDAVSDETLLSTFKTMAENDDHLVKLLTTTIVRDEALFGTGELSEETLEGLRESFSLLAANYLLMRSLMGWPQIGLIASNINPATDSVLGLIMNQAIESFKSAGLITEPQTENEEVA</sequence>
<proteinExistence type="predicted"/>
<accession>A0A1J5RAV2</accession>
<dbReference type="InterPro" id="IPR010982">
    <property type="entry name" value="Lambda_DNA-bd_dom_sf"/>
</dbReference>
<dbReference type="Pfam" id="PF01381">
    <property type="entry name" value="HTH_3"/>
    <property type="match status" value="1"/>
</dbReference>
<dbReference type="InterPro" id="IPR001387">
    <property type="entry name" value="Cro/C1-type_HTH"/>
</dbReference>
<reference evidence="2" key="1">
    <citation type="submission" date="2016-10" db="EMBL/GenBank/DDBJ databases">
        <title>Sequence of Gallionella enrichment culture.</title>
        <authorList>
            <person name="Poehlein A."/>
            <person name="Muehling M."/>
            <person name="Daniel R."/>
        </authorList>
    </citation>
    <scope>NUCLEOTIDE SEQUENCE</scope>
</reference>
<dbReference type="Gene3D" id="1.10.260.40">
    <property type="entry name" value="lambda repressor-like DNA-binding domains"/>
    <property type="match status" value="1"/>
</dbReference>
<dbReference type="SUPFAM" id="SSF47413">
    <property type="entry name" value="lambda repressor-like DNA-binding domains"/>
    <property type="match status" value="1"/>
</dbReference>
<evidence type="ECO:0000313" key="2">
    <source>
        <dbReference type="EMBL" id="OIQ92426.1"/>
    </source>
</evidence>
<dbReference type="EMBL" id="MLJW01000232">
    <property type="protein sequence ID" value="OIQ92426.1"/>
    <property type="molecule type" value="Genomic_DNA"/>
</dbReference>